<accession>A0A158EG35</accession>
<evidence type="ECO:0000313" key="2">
    <source>
        <dbReference type="Proteomes" id="UP000071859"/>
    </source>
</evidence>
<organism evidence="1 2">
    <name type="scientific">Caballeronia calidae</name>
    <dbReference type="NCBI Taxonomy" id="1777139"/>
    <lineage>
        <taxon>Bacteria</taxon>
        <taxon>Pseudomonadati</taxon>
        <taxon>Pseudomonadota</taxon>
        <taxon>Betaproteobacteria</taxon>
        <taxon>Burkholderiales</taxon>
        <taxon>Burkholderiaceae</taxon>
        <taxon>Caballeronia</taxon>
    </lineage>
</organism>
<reference evidence="1" key="1">
    <citation type="submission" date="2016-01" db="EMBL/GenBank/DDBJ databases">
        <authorList>
            <person name="Peeters C."/>
        </authorList>
    </citation>
    <scope>NUCLEOTIDE SEQUENCE</scope>
    <source>
        <strain evidence="1">LMG 29321</strain>
    </source>
</reference>
<dbReference type="InterPro" id="IPR011050">
    <property type="entry name" value="Pectin_lyase_fold/virulence"/>
</dbReference>
<dbReference type="InterPro" id="IPR012334">
    <property type="entry name" value="Pectin_lyas_fold"/>
</dbReference>
<dbReference type="OrthoDB" id="134981at2"/>
<comment type="caution">
    <text evidence="1">The sequence shown here is derived from an EMBL/GenBank/DDBJ whole genome shotgun (WGS) entry which is preliminary data.</text>
</comment>
<keyword evidence="2" id="KW-1185">Reference proteome</keyword>
<proteinExistence type="predicted"/>
<dbReference type="Gene3D" id="2.160.20.10">
    <property type="entry name" value="Single-stranded right-handed beta-helix, Pectin lyase-like"/>
    <property type="match status" value="2"/>
</dbReference>
<sequence>MRGDFTRDTRERAGRLSTRAILLQQGRQLLDADWNAQAGLSAARAEKTMVDTVGCQGAPREDAGFQIGGGSGELTIGAGSLYVEGLRCHNPAPVGYIAQVERGILPELAVALPDGGEGLVYIEAGTRPAMEVDDALLPEPGLGGADTVVQEIVGWTVRVVPLTGIGMSRDALITAIERNHPVSVVPWGRTTGGLSADVQTEAEATDPSPCEMPATAGYRDQLNRLFRIEIHQSGVPSSATFKWSEDSGVEAGLRREGEAGFAIDLPLQRAAELFPAGAFVEVVSRDRQRAGMPGPVGRVTSKPGAALAIDGEAGSVLSLAVRLRRWAGLPQVIPAGSAWVALSRGVKVRFAPGHYQRGAGWAVPARTRTGDILWPPYHTPDVTVALAGEGNVGFYAPGDGQRRYAVLALVRRSGMAFSVTRDLRQVFAPLNDLTADLVRYDPSRTDLAATDVQAAITELADRKGGHCALSAQPGNGWEQVFTRIPQGASATICLPVGNFPLSAPVEVRGKGHVRVIGSGPGSKVWCYGATTALRFRDCRSVEVANLTIAAENRSPWKPRVGTMTTGALDIAQCGSVRVGRATLISGGTRWRQAACLRIDAGAGAHRGGGDVVVTDCDIVAGDLACGMLVLNAVTARISDNRIRPRGESTGRTVQRWIDDPMASASMGRLLFSYSRDDRELVWPHTRAQGLFRLQTIVLGDRKMTISFLTLASISSSVWEAFARAYAARSDRQANSREVRLDVRELMGNLWARRGRIVSNGVGFDGFEPTYAAFSQVISPVIDAGIVVAGASAGDIAVSGNAIDGALQGVRVAISNGTSRRLPMRSVRVERNTIRLAVVPLDRPRHGIYLGNAERAWVVDNDISTETADRPGERATRATSLRLDRLFSEGIRVYGRLGLMLQIRGNVVQGCSDGIAVRSDTTPSQRLHLLDGNMIASAATPWPFPRREIRVVNNTPD</sequence>
<evidence type="ECO:0008006" key="3">
    <source>
        <dbReference type="Google" id="ProtNLM"/>
    </source>
</evidence>
<dbReference type="RefSeq" id="WP_062611227.1">
    <property type="nucleotide sequence ID" value="NZ_FCOX02000069.1"/>
</dbReference>
<dbReference type="EMBL" id="FCOX02000069">
    <property type="protein sequence ID" value="SAL04867.1"/>
    <property type="molecule type" value="Genomic_DNA"/>
</dbReference>
<gene>
    <name evidence="1" type="ORF">AWB78_07170</name>
</gene>
<dbReference type="SUPFAM" id="SSF51126">
    <property type="entry name" value="Pectin lyase-like"/>
    <property type="match status" value="1"/>
</dbReference>
<dbReference type="Proteomes" id="UP000071859">
    <property type="component" value="Unassembled WGS sequence"/>
</dbReference>
<evidence type="ECO:0000313" key="1">
    <source>
        <dbReference type="EMBL" id="SAL04867.1"/>
    </source>
</evidence>
<protein>
    <recommendedName>
        <fullName evidence="3">Right handed beta helix domain-containing protein</fullName>
    </recommendedName>
</protein>
<dbReference type="AlphaFoldDB" id="A0A158EG35"/>
<name>A0A158EG35_9BURK</name>